<evidence type="ECO:0000313" key="7">
    <source>
        <dbReference type="EMBL" id="APW65656.1"/>
    </source>
</evidence>
<name>A0A1P8KM89_9BACT</name>
<keyword evidence="5" id="KW-0067">ATP-binding</keyword>
<dbReference type="GO" id="GO:0016301">
    <property type="term" value="F:kinase activity"/>
    <property type="evidence" value="ECO:0007669"/>
    <property type="project" value="UniProtKB-KW"/>
</dbReference>
<reference evidence="7 8" key="1">
    <citation type="submission" date="2017-01" db="EMBL/GenBank/DDBJ databases">
        <title>Genome sequencing of Arcobacter sp. LPB0137.</title>
        <authorList>
            <person name="Lee G.-W."/>
            <person name="Yi H."/>
        </authorList>
    </citation>
    <scope>NUCLEOTIDE SEQUENCE [LARGE SCALE GENOMIC DNA]</scope>
    <source>
        <strain evidence="7 8">LPB0137</strain>
    </source>
</reference>
<evidence type="ECO:0000256" key="2">
    <source>
        <dbReference type="ARBA" id="ARBA00022679"/>
    </source>
</evidence>
<dbReference type="STRING" id="1850254.LPB137_07220"/>
<dbReference type="Pfam" id="PF00294">
    <property type="entry name" value="PfkB"/>
    <property type="match status" value="1"/>
</dbReference>
<dbReference type="PANTHER" id="PTHR43085">
    <property type="entry name" value="HEXOKINASE FAMILY MEMBER"/>
    <property type="match status" value="1"/>
</dbReference>
<dbReference type="PROSITE" id="PS00584">
    <property type="entry name" value="PFKB_KINASES_2"/>
    <property type="match status" value="1"/>
</dbReference>
<evidence type="ECO:0000313" key="8">
    <source>
        <dbReference type="Proteomes" id="UP000186074"/>
    </source>
</evidence>
<evidence type="ECO:0000256" key="3">
    <source>
        <dbReference type="ARBA" id="ARBA00022741"/>
    </source>
</evidence>
<evidence type="ECO:0000256" key="5">
    <source>
        <dbReference type="ARBA" id="ARBA00022840"/>
    </source>
</evidence>
<dbReference type="SUPFAM" id="SSF53613">
    <property type="entry name" value="Ribokinase-like"/>
    <property type="match status" value="1"/>
</dbReference>
<dbReference type="AlphaFoldDB" id="A0A1P8KM89"/>
<dbReference type="InterPro" id="IPR011611">
    <property type="entry name" value="PfkB_dom"/>
</dbReference>
<evidence type="ECO:0000256" key="4">
    <source>
        <dbReference type="ARBA" id="ARBA00022777"/>
    </source>
</evidence>
<keyword evidence="2" id="KW-0808">Transferase</keyword>
<dbReference type="KEGG" id="alp:LPB137_07220"/>
<dbReference type="EMBL" id="CP019070">
    <property type="protein sequence ID" value="APW65656.1"/>
    <property type="molecule type" value="Genomic_DNA"/>
</dbReference>
<accession>A0A1P8KM89</accession>
<sequence>MIICCGEALIDMIPSHLDNGETAFIPKIGGAVLNTSICLGRLGANVAFLGSVSNDLFGEMIIEELQKSKVNTSLCVNTSFNTTLAFAKIANGTTTYSFFDENSSNKNISLKDVVLDDKEVNTLYVGGISLMSEPNGSEIESFVNKQSSSKVVFFDPNIRPNFIENRSIFIQRFENILSQSDIIKISDEDFEWLYPDTSFEELHKKWLDLGLSIIVLTKGSEGAIIKTKKYEVFAKAQKVEVIDTIGAGDIFNGALLFSLSKNNSFSKKGLVNIDEKSLEESLIFANKVAGISVGRIGANPPFYKELNS</sequence>
<dbReference type="Gene3D" id="3.40.1190.20">
    <property type="match status" value="1"/>
</dbReference>
<protein>
    <recommendedName>
        <fullName evidence="6">Carbohydrate kinase PfkB domain-containing protein</fullName>
    </recommendedName>
</protein>
<dbReference type="InterPro" id="IPR002173">
    <property type="entry name" value="Carboh/pur_kinase_PfkB_CS"/>
</dbReference>
<dbReference type="CDD" id="cd01167">
    <property type="entry name" value="bac_FRK"/>
    <property type="match status" value="1"/>
</dbReference>
<keyword evidence="3" id="KW-0547">Nucleotide-binding</keyword>
<keyword evidence="8" id="KW-1185">Reference proteome</keyword>
<organism evidence="7 8">
    <name type="scientific">Poseidonibacter parvus</name>
    <dbReference type="NCBI Taxonomy" id="1850254"/>
    <lineage>
        <taxon>Bacteria</taxon>
        <taxon>Pseudomonadati</taxon>
        <taxon>Campylobacterota</taxon>
        <taxon>Epsilonproteobacteria</taxon>
        <taxon>Campylobacterales</taxon>
        <taxon>Arcobacteraceae</taxon>
        <taxon>Poseidonibacter</taxon>
    </lineage>
</organism>
<dbReference type="GO" id="GO:0005524">
    <property type="term" value="F:ATP binding"/>
    <property type="evidence" value="ECO:0007669"/>
    <property type="project" value="UniProtKB-KW"/>
</dbReference>
<gene>
    <name evidence="7" type="ORF">LPB137_07220</name>
</gene>
<dbReference type="InterPro" id="IPR029056">
    <property type="entry name" value="Ribokinase-like"/>
</dbReference>
<keyword evidence="4" id="KW-0418">Kinase</keyword>
<dbReference type="InterPro" id="IPR050306">
    <property type="entry name" value="PfkB_Carbo_kinase"/>
</dbReference>
<evidence type="ECO:0000259" key="6">
    <source>
        <dbReference type="Pfam" id="PF00294"/>
    </source>
</evidence>
<dbReference type="RefSeq" id="WP_076086374.1">
    <property type="nucleotide sequence ID" value="NZ_CP019070.1"/>
</dbReference>
<feature type="domain" description="Carbohydrate kinase PfkB" evidence="6">
    <location>
        <begin position="2"/>
        <end position="301"/>
    </location>
</feature>
<comment type="similarity">
    <text evidence="1">Belongs to the carbohydrate kinase PfkB family.</text>
</comment>
<proteinExistence type="inferred from homology"/>
<dbReference type="OrthoDB" id="9779730at2"/>
<dbReference type="PANTHER" id="PTHR43085:SF1">
    <property type="entry name" value="PSEUDOURIDINE KINASE-RELATED"/>
    <property type="match status" value="1"/>
</dbReference>
<evidence type="ECO:0000256" key="1">
    <source>
        <dbReference type="ARBA" id="ARBA00010688"/>
    </source>
</evidence>
<dbReference type="Proteomes" id="UP000186074">
    <property type="component" value="Chromosome"/>
</dbReference>